<dbReference type="EMBL" id="JAHUTJ010066289">
    <property type="protein sequence ID" value="MED6290226.1"/>
    <property type="molecule type" value="Genomic_DNA"/>
</dbReference>
<evidence type="ECO:0000313" key="1">
    <source>
        <dbReference type="EMBL" id="MED6290226.1"/>
    </source>
</evidence>
<dbReference type="Proteomes" id="UP001352852">
    <property type="component" value="Unassembled WGS sequence"/>
</dbReference>
<protein>
    <submittedName>
        <fullName evidence="1">Uncharacterized protein</fullName>
    </submittedName>
</protein>
<gene>
    <name evidence="1" type="ORF">CHARACLAT_010946</name>
</gene>
<keyword evidence="2" id="KW-1185">Reference proteome</keyword>
<comment type="caution">
    <text evidence="1">The sequence shown here is derived from an EMBL/GenBank/DDBJ whole genome shotgun (WGS) entry which is preliminary data.</text>
</comment>
<proteinExistence type="predicted"/>
<name>A0ABU7ESP2_9TELE</name>
<accession>A0ABU7ESP2</accession>
<reference evidence="1 2" key="1">
    <citation type="submission" date="2021-06" db="EMBL/GenBank/DDBJ databases">
        <authorList>
            <person name="Palmer J.M."/>
        </authorList>
    </citation>
    <scope>NUCLEOTIDE SEQUENCE [LARGE SCALE GENOMIC DNA]</scope>
    <source>
        <strain evidence="1 2">CL_MEX2019</strain>
        <tissue evidence="1">Muscle</tissue>
    </source>
</reference>
<evidence type="ECO:0000313" key="2">
    <source>
        <dbReference type="Proteomes" id="UP001352852"/>
    </source>
</evidence>
<sequence length="219" mass="23756">MGLVGHREFIGLQQSRANRGHECRPVGSPGSEPAVRTADISGTSVVCLGSPSSGSVDPRSDALSRCFLLWLKLVPAAQQVVDLICSCHVCSDLTCSPAVRSVSVMMWRSSLPAVGRRRTGEAHGRSWLGIAAGSCGAVRRWSRALGSVCSHSTAARCSRDSLPSVTPDRSHRWMNAELVLSRFQTVSVLRSDLQLWGENKPKTNRCFHQITTEPIRGCF</sequence>
<organism evidence="1 2">
    <name type="scientific">Characodon lateralis</name>
    <dbReference type="NCBI Taxonomy" id="208331"/>
    <lineage>
        <taxon>Eukaryota</taxon>
        <taxon>Metazoa</taxon>
        <taxon>Chordata</taxon>
        <taxon>Craniata</taxon>
        <taxon>Vertebrata</taxon>
        <taxon>Euteleostomi</taxon>
        <taxon>Actinopterygii</taxon>
        <taxon>Neopterygii</taxon>
        <taxon>Teleostei</taxon>
        <taxon>Neoteleostei</taxon>
        <taxon>Acanthomorphata</taxon>
        <taxon>Ovalentaria</taxon>
        <taxon>Atherinomorphae</taxon>
        <taxon>Cyprinodontiformes</taxon>
        <taxon>Goodeidae</taxon>
        <taxon>Characodon</taxon>
    </lineage>
</organism>